<dbReference type="AlphaFoldDB" id="A0AAN6Y8N5"/>
<protein>
    <recommendedName>
        <fullName evidence="3">HNH nuclease domain-containing protein</fullName>
    </recommendedName>
</protein>
<dbReference type="EMBL" id="MU858098">
    <property type="protein sequence ID" value="KAK4214153.1"/>
    <property type="molecule type" value="Genomic_DNA"/>
</dbReference>
<proteinExistence type="predicted"/>
<comment type="caution">
    <text evidence="1">The sequence shown here is derived from an EMBL/GenBank/DDBJ whole genome shotgun (WGS) entry which is preliminary data.</text>
</comment>
<evidence type="ECO:0000313" key="2">
    <source>
        <dbReference type="Proteomes" id="UP001301769"/>
    </source>
</evidence>
<evidence type="ECO:0008006" key="3">
    <source>
        <dbReference type="Google" id="ProtNLM"/>
    </source>
</evidence>
<evidence type="ECO:0000313" key="1">
    <source>
        <dbReference type="EMBL" id="KAK4214153.1"/>
    </source>
</evidence>
<name>A0AAN6Y8N5_9PEZI</name>
<dbReference type="Proteomes" id="UP001301769">
    <property type="component" value="Unassembled WGS sequence"/>
</dbReference>
<reference evidence="1" key="2">
    <citation type="submission" date="2023-05" db="EMBL/GenBank/DDBJ databases">
        <authorList>
            <consortium name="Lawrence Berkeley National Laboratory"/>
            <person name="Steindorff A."/>
            <person name="Hensen N."/>
            <person name="Bonometti L."/>
            <person name="Westerberg I."/>
            <person name="Brannstrom I.O."/>
            <person name="Guillou S."/>
            <person name="Cros-Aarteil S."/>
            <person name="Calhoun S."/>
            <person name="Haridas S."/>
            <person name="Kuo A."/>
            <person name="Mondo S."/>
            <person name="Pangilinan J."/>
            <person name="Riley R."/>
            <person name="Labutti K."/>
            <person name="Andreopoulos B."/>
            <person name="Lipzen A."/>
            <person name="Chen C."/>
            <person name="Yanf M."/>
            <person name="Daum C."/>
            <person name="Ng V."/>
            <person name="Clum A."/>
            <person name="Ohm R."/>
            <person name="Martin F."/>
            <person name="Silar P."/>
            <person name="Natvig D."/>
            <person name="Lalanne C."/>
            <person name="Gautier V."/>
            <person name="Ament-Velasquez S.L."/>
            <person name="Kruys A."/>
            <person name="Hutchinson M.I."/>
            <person name="Powell A.J."/>
            <person name="Barry K."/>
            <person name="Miller A.N."/>
            <person name="Grigoriev I.V."/>
            <person name="Debuchy R."/>
            <person name="Gladieux P."/>
            <person name="Thoren M.H."/>
            <person name="Johannesson H."/>
        </authorList>
    </citation>
    <scope>NUCLEOTIDE SEQUENCE</scope>
    <source>
        <strain evidence="1">PSN293</strain>
    </source>
</reference>
<keyword evidence="2" id="KW-1185">Reference proteome</keyword>
<sequence length="440" mass="50380">MWPTSSDPARTDLTNDYKLTWVRNSQAKEKVQPSTSHDAQYWTSAAAVCEALAKHLHAKVKLTIWYWVHDENEAKDYGSWWSTFEARRMMEHIQATALEKELYVRQAERITRGGPIPRVIEAMFTTSQIGINVDQLDMKCRQKSEQARFKDNLIEFYDAGRFDPQKPKVMIRAIDTVTGLPFGPYFSEAVHLFPYSLGSESLFALFGEDVKDDLMTARKGLLFPPCVEVALNLGVITLVPDIPDEPTMEQVAAWQEEEPKIYKWRIIDEDAEEYLAGILDVVRETNMSRIRDLDGKRLFFHNENRPHPRYLFFLSAVAQLKMVWRHQYQHRNNPDKKLKLRLGNGFWLTAGKYLNRAFLRALSKEIGHDDSKDEECDGVTENGIWATTGKYLNRALLAVAEQIGYDLSLSDNDNTEEGNGETGLVVIAKIIAAQQCRGGR</sequence>
<gene>
    <name evidence="1" type="ORF">QBC37DRAFT_314986</name>
</gene>
<accession>A0AAN6Y8N5</accession>
<organism evidence="1 2">
    <name type="scientific">Rhypophila decipiens</name>
    <dbReference type="NCBI Taxonomy" id="261697"/>
    <lineage>
        <taxon>Eukaryota</taxon>
        <taxon>Fungi</taxon>
        <taxon>Dikarya</taxon>
        <taxon>Ascomycota</taxon>
        <taxon>Pezizomycotina</taxon>
        <taxon>Sordariomycetes</taxon>
        <taxon>Sordariomycetidae</taxon>
        <taxon>Sordariales</taxon>
        <taxon>Naviculisporaceae</taxon>
        <taxon>Rhypophila</taxon>
    </lineage>
</organism>
<reference evidence="1" key="1">
    <citation type="journal article" date="2023" name="Mol. Phylogenet. Evol.">
        <title>Genome-scale phylogeny and comparative genomics of the fungal order Sordariales.</title>
        <authorList>
            <person name="Hensen N."/>
            <person name="Bonometti L."/>
            <person name="Westerberg I."/>
            <person name="Brannstrom I.O."/>
            <person name="Guillou S."/>
            <person name="Cros-Aarteil S."/>
            <person name="Calhoun S."/>
            <person name="Haridas S."/>
            <person name="Kuo A."/>
            <person name="Mondo S."/>
            <person name="Pangilinan J."/>
            <person name="Riley R."/>
            <person name="LaButti K."/>
            <person name="Andreopoulos B."/>
            <person name="Lipzen A."/>
            <person name="Chen C."/>
            <person name="Yan M."/>
            <person name="Daum C."/>
            <person name="Ng V."/>
            <person name="Clum A."/>
            <person name="Steindorff A."/>
            <person name="Ohm R.A."/>
            <person name="Martin F."/>
            <person name="Silar P."/>
            <person name="Natvig D.O."/>
            <person name="Lalanne C."/>
            <person name="Gautier V."/>
            <person name="Ament-Velasquez S.L."/>
            <person name="Kruys A."/>
            <person name="Hutchinson M.I."/>
            <person name="Powell A.J."/>
            <person name="Barry K."/>
            <person name="Miller A.N."/>
            <person name="Grigoriev I.V."/>
            <person name="Debuchy R."/>
            <person name="Gladieux P."/>
            <person name="Hiltunen Thoren M."/>
            <person name="Johannesson H."/>
        </authorList>
    </citation>
    <scope>NUCLEOTIDE SEQUENCE</scope>
    <source>
        <strain evidence="1">PSN293</strain>
    </source>
</reference>